<feature type="domain" description="Peptidoglycan beta-N-acetylmuramidase NamZ C-terminal" evidence="3">
    <location>
        <begin position="262"/>
        <end position="418"/>
    </location>
</feature>
<dbReference type="PANTHER" id="PTHR42915:SF1">
    <property type="entry name" value="PEPTIDOGLYCAN BETA-N-ACETYLMURAMIDASE NAMZ"/>
    <property type="match status" value="1"/>
</dbReference>
<dbReference type="PIRSF" id="PIRSF016719">
    <property type="entry name" value="UCP016719"/>
    <property type="match status" value="1"/>
</dbReference>
<evidence type="ECO:0000259" key="3">
    <source>
        <dbReference type="Pfam" id="PF20732"/>
    </source>
</evidence>
<accession>A0ABU1ISB9</accession>
<dbReference type="EMBL" id="JAVDQG010000007">
    <property type="protein sequence ID" value="MDR6227094.1"/>
    <property type="molecule type" value="Genomic_DNA"/>
</dbReference>
<evidence type="ECO:0000259" key="2">
    <source>
        <dbReference type="Pfam" id="PF07075"/>
    </source>
</evidence>
<dbReference type="InterPro" id="IPR048503">
    <property type="entry name" value="NamZ_C"/>
</dbReference>
<proteinExistence type="predicted"/>
<dbReference type="Gene3D" id="3.90.1150.140">
    <property type="match status" value="1"/>
</dbReference>
<evidence type="ECO:0000256" key="1">
    <source>
        <dbReference type="SAM" id="SignalP"/>
    </source>
</evidence>
<protein>
    <submittedName>
        <fullName evidence="4">Uncharacterized protein YbbC (DUF1343 family)</fullName>
    </submittedName>
</protein>
<dbReference type="Gene3D" id="3.40.50.12170">
    <property type="entry name" value="Uncharacterised protein PF07075, DUF1343"/>
    <property type="match status" value="1"/>
</dbReference>
<feature type="signal peptide" evidence="1">
    <location>
        <begin position="1"/>
        <end position="23"/>
    </location>
</feature>
<keyword evidence="1" id="KW-0732">Signal</keyword>
<dbReference type="PANTHER" id="PTHR42915">
    <property type="entry name" value="HYPOTHETICAL 460 KDA PROTEIN IN FEUA-SIGW INTERGENIC REGION [PRECURSOR]"/>
    <property type="match status" value="1"/>
</dbReference>
<reference evidence="4 5" key="1">
    <citation type="submission" date="2023-07" db="EMBL/GenBank/DDBJ databases">
        <title>Genomic Encyclopedia of Type Strains, Phase IV (KMG-IV): sequencing the most valuable type-strain genomes for metagenomic binning, comparative biology and taxonomic classification.</title>
        <authorList>
            <person name="Goeker M."/>
        </authorList>
    </citation>
    <scope>NUCLEOTIDE SEQUENCE [LARGE SCALE GENOMIC DNA]</scope>
    <source>
        <strain evidence="4 5">DSM 45903</strain>
    </source>
</reference>
<evidence type="ECO:0000313" key="4">
    <source>
        <dbReference type="EMBL" id="MDR6227094.1"/>
    </source>
</evidence>
<name>A0ABU1ISB9_9BACL</name>
<dbReference type="Pfam" id="PF07075">
    <property type="entry name" value="NamZ_N"/>
    <property type="match status" value="1"/>
</dbReference>
<dbReference type="InterPro" id="IPR008302">
    <property type="entry name" value="NamZ"/>
</dbReference>
<dbReference type="Pfam" id="PF20732">
    <property type="entry name" value="NamZ_C"/>
    <property type="match status" value="1"/>
</dbReference>
<gene>
    <name evidence="4" type="ORF">JOE21_003106</name>
</gene>
<dbReference type="InterPro" id="IPR048502">
    <property type="entry name" value="NamZ_N"/>
</dbReference>
<sequence>MKRWLGMVLALVLTFGLIGTHSADGKEEMRKTKVTTGLEVLLENPKPLKGKRVGFITNPTGMTAQYEHALDAMLAKGIQVTHVYGPEHGVRGTEQAGEIPGSFEDPRTGLPFVNLYGKQPHEMVSLFEEVDVLVFDIQDVGTRFYTYIYTMAYAMEAAALADKPFIVLDRPNPIGGVKVEGPVLDPEYRSFVGLFPIPQRHGMTVGELARLFNETFLPEKGAPSADLQVIRMKGWKRNHLYEDTGLPWVLPSPNMPTLETALVYPGTGMIEGTNLSEGRGTTRPFELLGAPYIRGWELAEALNRKKLPGVSFREAYFNPTFSKHQGKNVGGVQVYVENPNRFDPILTGMTIIQETKRLYPDEFEWRQDADSTYWIDKLTGSDRIRTEIDRGTPAREIMGMWEEELRQFKKLRGRYLMYPPRRR</sequence>
<keyword evidence="5" id="KW-1185">Reference proteome</keyword>
<comment type="caution">
    <text evidence="4">The sequence shown here is derived from an EMBL/GenBank/DDBJ whole genome shotgun (WGS) entry which is preliminary data.</text>
</comment>
<feature type="chain" id="PRO_5047532995" evidence="1">
    <location>
        <begin position="24"/>
        <end position="423"/>
    </location>
</feature>
<dbReference type="Proteomes" id="UP001185012">
    <property type="component" value="Unassembled WGS sequence"/>
</dbReference>
<evidence type="ECO:0000313" key="5">
    <source>
        <dbReference type="Proteomes" id="UP001185012"/>
    </source>
</evidence>
<feature type="domain" description="Peptidoglycan beta-N-acetylmuramidase NamZ N-terminal" evidence="2">
    <location>
        <begin position="53"/>
        <end position="258"/>
    </location>
</feature>
<dbReference type="RefSeq" id="WP_309867884.1">
    <property type="nucleotide sequence ID" value="NZ_JAVDQG010000007.1"/>
</dbReference>
<organism evidence="4 5">
    <name type="scientific">Desmospora profundinema</name>
    <dbReference type="NCBI Taxonomy" id="1571184"/>
    <lineage>
        <taxon>Bacteria</taxon>
        <taxon>Bacillati</taxon>
        <taxon>Bacillota</taxon>
        <taxon>Bacilli</taxon>
        <taxon>Bacillales</taxon>
        <taxon>Thermoactinomycetaceae</taxon>
        <taxon>Desmospora</taxon>
    </lineage>
</organism>